<dbReference type="SUPFAM" id="SSF51695">
    <property type="entry name" value="PLC-like phosphodiesterases"/>
    <property type="match status" value="1"/>
</dbReference>
<dbReference type="PROSITE" id="PS51704">
    <property type="entry name" value="GP_PDE"/>
    <property type="match status" value="1"/>
</dbReference>
<dbReference type="EMBL" id="CP060394">
    <property type="protein sequence ID" value="QNI33630.1"/>
    <property type="molecule type" value="Genomic_DNA"/>
</dbReference>
<keyword evidence="3" id="KW-1185">Reference proteome</keyword>
<dbReference type="PANTHER" id="PTHR46211">
    <property type="entry name" value="GLYCEROPHOSPHORYL DIESTER PHOSPHODIESTERASE"/>
    <property type="match status" value="1"/>
</dbReference>
<dbReference type="GO" id="GO:0006629">
    <property type="term" value="P:lipid metabolic process"/>
    <property type="evidence" value="ECO:0007669"/>
    <property type="project" value="InterPro"/>
</dbReference>
<accession>A0A7G8BM60</accession>
<dbReference type="AlphaFoldDB" id="A0A7G8BM60"/>
<dbReference type="RefSeq" id="WP_186745174.1">
    <property type="nucleotide sequence ID" value="NZ_CP060394.1"/>
</dbReference>
<evidence type="ECO:0000313" key="2">
    <source>
        <dbReference type="EMBL" id="QNI33630.1"/>
    </source>
</evidence>
<dbReference type="PANTHER" id="PTHR46211:SF14">
    <property type="entry name" value="GLYCEROPHOSPHODIESTER PHOSPHODIESTERASE"/>
    <property type="match status" value="1"/>
</dbReference>
<gene>
    <name evidence="2" type="ORF">H7849_06765</name>
</gene>
<dbReference type="GO" id="GO:0008081">
    <property type="term" value="F:phosphoric diester hydrolase activity"/>
    <property type="evidence" value="ECO:0007669"/>
    <property type="project" value="InterPro"/>
</dbReference>
<feature type="domain" description="GP-PDE" evidence="1">
    <location>
        <begin position="23"/>
        <end position="293"/>
    </location>
</feature>
<dbReference type="InterPro" id="IPR030395">
    <property type="entry name" value="GP_PDE_dom"/>
</dbReference>
<dbReference type="InterPro" id="IPR017946">
    <property type="entry name" value="PLC-like_Pdiesterase_TIM-brl"/>
</dbReference>
<dbReference type="Gene3D" id="3.20.20.190">
    <property type="entry name" value="Phosphatidylinositol (PI) phosphodiesterase"/>
    <property type="match status" value="1"/>
</dbReference>
<protein>
    <submittedName>
        <fullName evidence="2">Glycerophosphodiester phosphodiesterase</fullName>
    </submittedName>
</protein>
<dbReference type="Proteomes" id="UP000515312">
    <property type="component" value="Chromosome"/>
</dbReference>
<evidence type="ECO:0000313" key="3">
    <source>
        <dbReference type="Proteomes" id="UP000515312"/>
    </source>
</evidence>
<dbReference type="KEGG" id="adin:H7849_06765"/>
<evidence type="ECO:0000259" key="1">
    <source>
        <dbReference type="PROSITE" id="PS51704"/>
    </source>
</evidence>
<dbReference type="Pfam" id="PF03009">
    <property type="entry name" value="GDPD"/>
    <property type="match status" value="1"/>
</dbReference>
<name>A0A7G8BM60_9BACT</name>
<organism evidence="2 3">
    <name type="scientific">Alloacidobacterium dinghuense</name>
    <dbReference type="NCBI Taxonomy" id="2763107"/>
    <lineage>
        <taxon>Bacteria</taxon>
        <taxon>Pseudomonadati</taxon>
        <taxon>Acidobacteriota</taxon>
        <taxon>Terriglobia</taxon>
        <taxon>Terriglobales</taxon>
        <taxon>Acidobacteriaceae</taxon>
        <taxon>Alloacidobacterium</taxon>
    </lineage>
</organism>
<reference evidence="2 3" key="1">
    <citation type="submission" date="2020-08" db="EMBL/GenBank/DDBJ databases">
        <title>Edaphobacter telluris sp. nov. and Acidobacterium dinghuensis sp. nov., two acidobacteria isolated from forest soil.</title>
        <authorList>
            <person name="Fu J."/>
            <person name="Qiu L."/>
        </authorList>
    </citation>
    <scope>NUCLEOTIDE SEQUENCE [LARGE SCALE GENOMIC DNA]</scope>
    <source>
        <strain evidence="2">4Y35</strain>
    </source>
</reference>
<sequence>MFPAPGVSVAAALIAFSSNAQTILVHGHRGSRATRPENTIPAFDYAIQHGADVLELDLAVTKDNVLVVSHFPMITPDHPGERVCVGPETPPQTAIYSLTLAQVEEYDCGSNTLPNFPRQVAVPGTKIPTFDQVLDLAPQGSFDFNVETKSFPNHPELTPTPEEFVKLIDDAAKRHNLQSRVILQSFDFRTLIAMKKLDPSIRLSALIGDGNDDAMMGITDHDKDFVSIGNKTGAQIISPDFHLVTPEKVAAAHAAGLQVVPWTANKPEEWQALVDAKVDAIITDDPEALVIWLRNKKPHP</sequence>
<proteinExistence type="predicted"/>